<dbReference type="Proteomes" id="UP000053815">
    <property type="component" value="Unassembled WGS sequence"/>
</dbReference>
<name>A0A0C9MH91_9FUNG</name>
<reference evidence="2" key="1">
    <citation type="submission" date="2014-09" db="EMBL/GenBank/DDBJ databases">
        <title>Draft genome sequence of an oleaginous Mucoromycotina fungus Mucor ambiguus NBRC6742.</title>
        <authorList>
            <person name="Takeda I."/>
            <person name="Yamane N."/>
            <person name="Morita T."/>
            <person name="Tamano K."/>
            <person name="Machida M."/>
            <person name="Baker S."/>
            <person name="Koike H."/>
        </authorList>
    </citation>
    <scope>NUCLEOTIDE SEQUENCE</scope>
    <source>
        <strain evidence="2">NBRC 6742</strain>
    </source>
</reference>
<feature type="region of interest" description="Disordered" evidence="1">
    <location>
        <begin position="657"/>
        <end position="710"/>
    </location>
</feature>
<evidence type="ECO:0000256" key="1">
    <source>
        <dbReference type="SAM" id="MobiDB-lite"/>
    </source>
</evidence>
<accession>A0A0C9MH91</accession>
<feature type="compositionally biased region" description="Polar residues" evidence="1">
    <location>
        <begin position="301"/>
        <end position="311"/>
    </location>
</feature>
<feature type="region of interest" description="Disordered" evidence="1">
    <location>
        <begin position="1"/>
        <end position="125"/>
    </location>
</feature>
<proteinExistence type="predicted"/>
<feature type="region of interest" description="Disordered" evidence="1">
    <location>
        <begin position="237"/>
        <end position="499"/>
    </location>
</feature>
<feature type="compositionally biased region" description="Low complexity" evidence="1">
    <location>
        <begin position="87"/>
        <end position="103"/>
    </location>
</feature>
<feature type="compositionally biased region" description="Polar residues" evidence="1">
    <location>
        <begin position="834"/>
        <end position="843"/>
    </location>
</feature>
<organism evidence="2">
    <name type="scientific">Mucor ambiguus</name>
    <dbReference type="NCBI Taxonomy" id="91626"/>
    <lineage>
        <taxon>Eukaryota</taxon>
        <taxon>Fungi</taxon>
        <taxon>Fungi incertae sedis</taxon>
        <taxon>Mucoromycota</taxon>
        <taxon>Mucoromycotina</taxon>
        <taxon>Mucoromycetes</taxon>
        <taxon>Mucorales</taxon>
        <taxon>Mucorineae</taxon>
        <taxon>Mucoraceae</taxon>
        <taxon>Mucor</taxon>
    </lineage>
</organism>
<feature type="compositionally biased region" description="Basic residues" evidence="1">
    <location>
        <begin position="1"/>
        <end position="10"/>
    </location>
</feature>
<feature type="region of interest" description="Disordered" evidence="1">
    <location>
        <begin position="738"/>
        <end position="757"/>
    </location>
</feature>
<feature type="compositionally biased region" description="Low complexity" evidence="1">
    <location>
        <begin position="1210"/>
        <end position="1226"/>
    </location>
</feature>
<evidence type="ECO:0008006" key="4">
    <source>
        <dbReference type="Google" id="ProtNLM"/>
    </source>
</evidence>
<gene>
    <name evidence="2" type="ORF">MAM1_0023d01941</name>
</gene>
<feature type="compositionally biased region" description="Polar residues" evidence="1">
    <location>
        <begin position="939"/>
        <end position="972"/>
    </location>
</feature>
<protein>
    <recommendedName>
        <fullName evidence="4">Btz domain-containing protein</fullName>
    </recommendedName>
</protein>
<dbReference type="OrthoDB" id="3361414at2759"/>
<dbReference type="STRING" id="91626.A0A0C9MH91"/>
<feature type="compositionally biased region" description="Polar residues" evidence="1">
    <location>
        <begin position="791"/>
        <end position="819"/>
    </location>
</feature>
<evidence type="ECO:0000313" key="2">
    <source>
        <dbReference type="EMBL" id="GAN02497.1"/>
    </source>
</evidence>
<feature type="region of interest" description="Disordered" evidence="1">
    <location>
        <begin position="569"/>
        <end position="641"/>
    </location>
</feature>
<feature type="compositionally biased region" description="Polar residues" evidence="1">
    <location>
        <begin position="418"/>
        <end position="436"/>
    </location>
</feature>
<feature type="compositionally biased region" description="Low complexity" evidence="1">
    <location>
        <begin position="312"/>
        <end position="336"/>
    </location>
</feature>
<sequence>MSHLLHRRRGHDSENEDEEESIVSGMTTTDYDEDDDYTTSDEDDSSQEEETDSEYDSDEQDTDAALEQEDGVEQQSAGMETSTKAIQQTATTSPPQSTSNQTAEIKEQVNGQPKPPLAAPPALTTATTQTVDMDYQDLQQQEKEKTVQELREYRRKLAEDPSFVPYVGLFWGHDDRYREDSLATTSNSHEATRESVPHFSQHTATPSIKKPSLYDRQLDPLMHKKWDHSGYEELLRLEEQDERRKRELIESGEPPSQVADQHHRPLPPRLPRYHHYNSNSNGGRGRGGGSYRGGYHHQHNRSGNSQKRPFTQQQQQQQEWPQLATTTTTAAGGDTANESTSDNNKTQELKVDAWGSVDRAQEIKPIVNMDPAADGWGTPTTTNVNTVDDGWGTPTTTVNAADDGWGPAPPTEAPKTQLVDTTQGTPKQDSTKTRTVQAEHGWGALPESTGVSTSTMAESKQQGPESSTAANKSSQDNWNASPPTTDGAESNSSTGWGEQPVVVAARYDGWNTEAESKDGSVWTHTDTTSRMEAPITTSAQKATDYREVDTWEQAACAMPTAPSFVATTTTTDGWGKPKEAPVQDTWSNNGTKDWNASQSDANKANVDSSSSNHVKGKGKWTSLTQKENHSDIPPEEKASSSWANVKLDVQVHTTPSDFTKIDYSNSRRYDSPGRINGRTPQQQQHPQTTLDESSVQQQQQQQECDSEATSDNWGVNAEAAIPHAEWSTLEKANVDTNVQSEWTTATPPKSEETAEGKLSMGHINVMTCAKVMLYTVDASWDSKPAAKATASWNTATEATYSKPTSNWNESSAATTTFDQSNSSSSSVRGGGWNHSRSSKSANWNADREWNNKMRQQQQSKKSRGYFSGKNTATTSTDIHAAAETASNSTEGFNTPETSAWGHFQSTGDDDSDVEIILEAEEEPEWSKDDEQVLGMTAPADTQHQQPYSPPSSNRLTKSYLSQHQHDSGQSSPRPEYNRKPAGATVNDGRHGNNNNKPSHPHRTSQYDDHWRQPREEADAYRPMYYPTPVAHHRPSYMPMIPNGNGTPMYAMPFPMGPNSSSSSSPSNMAARGGGSASPLHEPSSSTSPPKFYTPSPPNVQQLPPGYEANGMVYYGMDPSAMYPPPQAFYYYAPPPPPQSQQPPHMMANNTNDGYDAMEQSSISPLHQHQHLQQAEEDGWGPTPDTVETENQWRTTTTNKSSQHDFQNRKQQQPVNQYYYPQHNHRY</sequence>
<feature type="compositionally biased region" description="Basic and acidic residues" evidence="1">
    <location>
        <begin position="237"/>
        <end position="249"/>
    </location>
</feature>
<feature type="region of interest" description="Disordered" evidence="1">
    <location>
        <begin position="1056"/>
        <end position="1104"/>
    </location>
</feature>
<feature type="region of interest" description="Disordered" evidence="1">
    <location>
        <begin position="1171"/>
        <end position="1226"/>
    </location>
</feature>
<dbReference type="AlphaFoldDB" id="A0A0C9MH91"/>
<feature type="compositionally biased region" description="Polar residues" evidence="1">
    <location>
        <begin position="1188"/>
        <end position="1200"/>
    </location>
</feature>
<feature type="compositionally biased region" description="Gly residues" evidence="1">
    <location>
        <begin position="282"/>
        <end position="292"/>
    </location>
</feature>
<keyword evidence="3" id="KW-1185">Reference proteome</keyword>
<feature type="region of interest" description="Disordered" evidence="1">
    <location>
        <begin position="938"/>
        <end position="1011"/>
    </location>
</feature>
<feature type="compositionally biased region" description="Polar residues" evidence="1">
    <location>
        <begin position="584"/>
        <end position="613"/>
    </location>
</feature>
<feature type="compositionally biased region" description="Polar residues" evidence="1">
    <location>
        <begin position="738"/>
        <end position="747"/>
    </location>
</feature>
<dbReference type="EMBL" id="DF836312">
    <property type="protein sequence ID" value="GAN02497.1"/>
    <property type="molecule type" value="Genomic_DNA"/>
</dbReference>
<feature type="region of interest" description="Disordered" evidence="1">
    <location>
        <begin position="181"/>
        <end position="216"/>
    </location>
</feature>
<feature type="compositionally biased region" description="Low complexity" evidence="1">
    <location>
        <begin position="1057"/>
        <end position="1067"/>
    </location>
</feature>
<feature type="region of interest" description="Disordered" evidence="1">
    <location>
        <begin position="791"/>
        <end position="909"/>
    </location>
</feature>
<feature type="compositionally biased region" description="Polar residues" evidence="1">
    <location>
        <begin position="868"/>
        <end position="877"/>
    </location>
</feature>
<evidence type="ECO:0000313" key="3">
    <source>
        <dbReference type="Proteomes" id="UP000053815"/>
    </source>
</evidence>
<feature type="compositionally biased region" description="Acidic residues" evidence="1">
    <location>
        <begin position="30"/>
        <end position="72"/>
    </location>
</feature>
<feature type="compositionally biased region" description="Polar residues" evidence="1">
    <location>
        <begin position="884"/>
        <end position="897"/>
    </location>
</feature>
<feature type="compositionally biased region" description="Polar residues" evidence="1">
    <location>
        <begin position="449"/>
        <end position="496"/>
    </location>
</feature>
<feature type="compositionally biased region" description="Polar residues" evidence="1">
    <location>
        <begin position="73"/>
        <end position="86"/>
    </location>
</feature>
<feature type="compositionally biased region" description="Basic and acidic residues" evidence="1">
    <location>
        <begin position="626"/>
        <end position="638"/>
    </location>
</feature>
<feature type="compositionally biased region" description="Low complexity" evidence="1">
    <location>
        <begin position="679"/>
        <end position="689"/>
    </location>
</feature>
<feature type="compositionally biased region" description="Low complexity" evidence="1">
    <location>
        <begin position="376"/>
        <end position="391"/>
    </location>
</feature>